<evidence type="ECO:0000313" key="6">
    <source>
        <dbReference type="Proteomes" id="UP001595765"/>
    </source>
</evidence>
<feature type="compositionally biased region" description="Low complexity" evidence="4">
    <location>
        <begin position="56"/>
        <end position="69"/>
    </location>
</feature>
<evidence type="ECO:0000256" key="2">
    <source>
        <dbReference type="ARBA" id="ARBA00022803"/>
    </source>
</evidence>
<reference evidence="6" key="1">
    <citation type="journal article" date="2019" name="Int. J. Syst. Evol. Microbiol.">
        <title>The Global Catalogue of Microorganisms (GCM) 10K type strain sequencing project: providing services to taxonomists for standard genome sequencing and annotation.</title>
        <authorList>
            <consortium name="The Broad Institute Genomics Platform"/>
            <consortium name="The Broad Institute Genome Sequencing Center for Infectious Disease"/>
            <person name="Wu L."/>
            <person name="Ma J."/>
        </authorList>
    </citation>
    <scope>NUCLEOTIDE SEQUENCE [LARGE SCALE GENOMIC DNA]</scope>
    <source>
        <strain evidence="6">CGMCC 4.7237</strain>
    </source>
</reference>
<feature type="repeat" description="TPR" evidence="3">
    <location>
        <begin position="1038"/>
        <end position="1071"/>
    </location>
</feature>
<feature type="repeat" description="TPR" evidence="3">
    <location>
        <begin position="732"/>
        <end position="765"/>
    </location>
</feature>
<evidence type="ECO:0000256" key="3">
    <source>
        <dbReference type="PROSITE-ProRule" id="PRU00339"/>
    </source>
</evidence>
<accession>A0ABV8HU43</accession>
<feature type="repeat" description="TPR" evidence="3">
    <location>
        <begin position="1174"/>
        <end position="1207"/>
    </location>
</feature>
<dbReference type="PANTHER" id="PTHR44858">
    <property type="entry name" value="TETRATRICOPEPTIDE REPEAT PROTEIN 6"/>
    <property type="match status" value="1"/>
</dbReference>
<name>A0ABV8HU43_9ACTN</name>
<sequence length="1354" mass="145254">MSPQGSDAAGRKPAGGVADLGSLLAALGPPDQPPSPREVAELVWLADHLPSRPVRAAPSSAPATADTAAGEAQDRPAAQVTGPAVGPTRLYVSSETAAPAADGPTGDRLSPIRLAGAAALPGTRGLARALRPFKRRTPQRFASVLDEDLTADWIARSEQWMPVLRPADGRWLSAVLVLDEYSGSAAFWDPIARELHRFLQLSGAFVEVRLRRLRPGRGELPALVADPGSPPLDPGTWSGDRAGRRITLVLTDLVAPQWRSPELGRLLRVWAAAGPAAVVQMLPEHLWQRTAFPPASGRFRVAGGARPTTETRWTPYGLSGRRRARGADRDRIAVPVLELTPEWLSPWANAVASGGDFDGAALLVPGPGAPPARFPPAERHADPLAVFRATASPEVFRLAAYLAAVPLTPPIMRMVQTTMMPGSPPSALAEIVFSGLLERVPGATDDPRGGGYEFTAGVRKQLRGTIRRDEVEDVQAALSAFRPDHLPSGARFTAAVTDPAGPDLRPPGAEHWAETPRPLRMRQGRGAESPATANETPENARGDRGGLPGEPSPDRFARPAADPSAQRDGAAAESVRAVGVSRGGPAGTPPGAAAAGGTSRNPAEEAAGLADPAQRHTGAAGDDGPAEDAAAVLARRGIAHLRADRYEEAVADLTAALTLEPGDSEVLARRGEAHLLADRYDEAVTDLTASLTLDPASAEALAHRGVAHRLAGRYEEAVADLTASLALEPTSALALAQRGETHRLTRRYEEALTDFTAILALTPGDAEVLAHRGQVFRLAGRYDEAVADLTASLTLDPASAWALAQRGEAHRLAGRFEEALADFTAALELRPGYAWALAHRGQTYRLPERYEEALTDFTAALELEPGDAWALGQRGVTYRLAERYEEAVADLTTALELEPGDAWTLAQRGIAHRLAGRYEEAVADLTAAIGLEPGYAWVLSDRGLAYRFMGRYEEAVADFTASLALRPSDAWTLGQRGITHRLAGRYEEAVADLTAAIALGPDFAWVLGERGVAHRLLGRYDEAVADFTAALGLKPDYAWALVQRGETHRLAERYDEAVADLTAALELDPTDGWALGSRGQAHRLAGRYEEALADLTASLGLEPRYAWALDDRGLVHRLMGRYDESVADFTASLGLRSDWAWTLVQRGITHRLAGRYEEAVADFTASLGLDSDDEWALAQRGEAYRLMGRYDESVADLTAAAELDPSDPWALADRGLTYRQMKRYEDALTDFRRSIELAPEDDWLHHETALALTLSGKTGAEEEWQRAVRILLAETAQDGPGAAHARGNYMVVLCAMREWTAAAEQLEIFLASSPGRQRTTEALTDLAELAATISLDPERLEPLRRRLRQALDAA</sequence>
<evidence type="ECO:0000313" key="5">
    <source>
        <dbReference type="EMBL" id="MFC4034421.1"/>
    </source>
</evidence>
<evidence type="ECO:0000256" key="4">
    <source>
        <dbReference type="SAM" id="MobiDB-lite"/>
    </source>
</evidence>
<feature type="region of interest" description="Disordered" evidence="4">
    <location>
        <begin position="54"/>
        <end position="84"/>
    </location>
</feature>
<dbReference type="InterPro" id="IPR047738">
    <property type="entry name" value="SAV_2336-like_N"/>
</dbReference>
<feature type="repeat" description="TPR" evidence="3">
    <location>
        <begin position="1140"/>
        <end position="1173"/>
    </location>
</feature>
<dbReference type="Pfam" id="PF13181">
    <property type="entry name" value="TPR_8"/>
    <property type="match status" value="2"/>
</dbReference>
<keyword evidence="6" id="KW-1185">Reference proteome</keyword>
<dbReference type="InterPro" id="IPR011990">
    <property type="entry name" value="TPR-like_helical_dom_sf"/>
</dbReference>
<dbReference type="NCBIfam" id="NF041121">
    <property type="entry name" value="SAV_2336_NTERM"/>
    <property type="match status" value="1"/>
</dbReference>
<feature type="region of interest" description="Disordered" evidence="4">
    <location>
        <begin position="484"/>
        <end position="625"/>
    </location>
</feature>
<keyword evidence="2 3" id="KW-0802">TPR repeat</keyword>
<dbReference type="SMART" id="SM00028">
    <property type="entry name" value="TPR"/>
    <property type="match status" value="18"/>
</dbReference>
<feature type="compositionally biased region" description="Low complexity" evidence="4">
    <location>
        <begin position="589"/>
        <end position="598"/>
    </location>
</feature>
<dbReference type="Proteomes" id="UP001595765">
    <property type="component" value="Unassembled WGS sequence"/>
</dbReference>
<feature type="repeat" description="TPR" evidence="3">
    <location>
        <begin position="698"/>
        <end position="731"/>
    </location>
</feature>
<feature type="repeat" description="TPR" evidence="3">
    <location>
        <begin position="902"/>
        <end position="935"/>
    </location>
</feature>
<dbReference type="EMBL" id="JBHSBB010000014">
    <property type="protein sequence ID" value="MFC4034421.1"/>
    <property type="molecule type" value="Genomic_DNA"/>
</dbReference>
<feature type="repeat" description="TPR" evidence="3">
    <location>
        <begin position="766"/>
        <end position="799"/>
    </location>
</feature>
<protein>
    <submittedName>
        <fullName evidence="5">SAV_2336 N-terminal domain-related protein</fullName>
    </submittedName>
</protein>
<gene>
    <name evidence="5" type="ORF">ACFO3J_23505</name>
</gene>
<dbReference type="PANTHER" id="PTHR44858:SF1">
    <property type="entry name" value="UDP-N-ACETYLGLUCOSAMINE--PEPTIDE N-ACETYLGLUCOSAMINYLTRANSFERASE SPINDLY-RELATED"/>
    <property type="match status" value="1"/>
</dbReference>
<feature type="repeat" description="TPR" evidence="3">
    <location>
        <begin position="936"/>
        <end position="969"/>
    </location>
</feature>
<dbReference type="PROSITE" id="PS50005">
    <property type="entry name" value="TPR"/>
    <property type="match status" value="15"/>
</dbReference>
<feature type="repeat" description="TPR" evidence="3">
    <location>
        <begin position="630"/>
        <end position="663"/>
    </location>
</feature>
<dbReference type="RefSeq" id="WP_386432506.1">
    <property type="nucleotide sequence ID" value="NZ_JBHSBB010000014.1"/>
</dbReference>
<organism evidence="5 6">
    <name type="scientific">Streptomyces polygonati</name>
    <dbReference type="NCBI Taxonomy" id="1617087"/>
    <lineage>
        <taxon>Bacteria</taxon>
        <taxon>Bacillati</taxon>
        <taxon>Actinomycetota</taxon>
        <taxon>Actinomycetes</taxon>
        <taxon>Kitasatosporales</taxon>
        <taxon>Streptomycetaceae</taxon>
        <taxon>Streptomyces</taxon>
    </lineage>
</organism>
<dbReference type="PROSITE" id="PS50293">
    <property type="entry name" value="TPR_REGION"/>
    <property type="match status" value="1"/>
</dbReference>
<evidence type="ECO:0000256" key="1">
    <source>
        <dbReference type="ARBA" id="ARBA00022737"/>
    </source>
</evidence>
<dbReference type="Pfam" id="PF13424">
    <property type="entry name" value="TPR_12"/>
    <property type="match status" value="1"/>
</dbReference>
<feature type="repeat" description="TPR" evidence="3">
    <location>
        <begin position="868"/>
        <end position="901"/>
    </location>
</feature>
<keyword evidence="1" id="KW-0677">Repeat</keyword>
<dbReference type="Gene3D" id="1.25.40.10">
    <property type="entry name" value="Tetratricopeptide repeat domain"/>
    <property type="match status" value="6"/>
</dbReference>
<dbReference type="Pfam" id="PF07719">
    <property type="entry name" value="TPR_2"/>
    <property type="match status" value="1"/>
</dbReference>
<dbReference type="Pfam" id="PF00515">
    <property type="entry name" value="TPR_1"/>
    <property type="match status" value="1"/>
</dbReference>
<dbReference type="InterPro" id="IPR050498">
    <property type="entry name" value="Ycf3"/>
</dbReference>
<feature type="repeat" description="TPR" evidence="3">
    <location>
        <begin position="834"/>
        <end position="867"/>
    </location>
</feature>
<feature type="repeat" description="TPR" evidence="3">
    <location>
        <begin position="800"/>
        <end position="833"/>
    </location>
</feature>
<feature type="repeat" description="TPR" evidence="3">
    <location>
        <begin position="664"/>
        <end position="697"/>
    </location>
</feature>
<dbReference type="SUPFAM" id="SSF48452">
    <property type="entry name" value="TPR-like"/>
    <property type="match status" value="4"/>
</dbReference>
<feature type="repeat" description="TPR" evidence="3">
    <location>
        <begin position="1208"/>
        <end position="1241"/>
    </location>
</feature>
<feature type="region of interest" description="Disordered" evidence="4">
    <location>
        <begin position="21"/>
        <end position="42"/>
    </location>
</feature>
<feature type="repeat" description="TPR" evidence="3">
    <location>
        <begin position="1004"/>
        <end position="1037"/>
    </location>
</feature>
<dbReference type="Pfam" id="PF13432">
    <property type="entry name" value="TPR_16"/>
    <property type="match status" value="4"/>
</dbReference>
<proteinExistence type="predicted"/>
<comment type="caution">
    <text evidence="5">The sequence shown here is derived from an EMBL/GenBank/DDBJ whole genome shotgun (WGS) entry which is preliminary data.</text>
</comment>
<dbReference type="InterPro" id="IPR013105">
    <property type="entry name" value="TPR_2"/>
</dbReference>
<dbReference type="InterPro" id="IPR019734">
    <property type="entry name" value="TPR_rpt"/>
</dbReference>